<organism evidence="2">
    <name type="scientific">hydrocarbon metagenome</name>
    <dbReference type="NCBI Taxonomy" id="938273"/>
    <lineage>
        <taxon>unclassified sequences</taxon>
        <taxon>metagenomes</taxon>
        <taxon>ecological metagenomes</taxon>
    </lineage>
</organism>
<gene>
    <name evidence="2" type="ORF">ASZ90_015067</name>
</gene>
<dbReference type="InterPro" id="IPR024370">
    <property type="entry name" value="PBP_domain"/>
</dbReference>
<dbReference type="PROSITE" id="PS51257">
    <property type="entry name" value="PROKAR_LIPOPROTEIN"/>
    <property type="match status" value="1"/>
</dbReference>
<sequence>MNLRKTLTLILAFSLLVAGCTLLAGCTTPAPQGPPEKVLLATTTSLYDTGLLDYLKPMYEEQYNVELLITSQGTGKALEVASRGDADVLAVHSPAQEIAYMESGKGLNRRCFAYNYFIIVGPENDPAGIKGMEPVAAFKKLSTLGKAGTPGVLFVSRGDNSGTHSKEKEIWKAAGYNYTADIQNSGAWYIEAGRGMGETLQLTSEKEAYTLTDEGTYLAYKGNLDSVPVIEEGAILLNVYSVLTVYNDLFTPEEIARANTFVDFMISPAVQDEIAKFGIDKYGKNLFTPMEGQCSQFNCVCTGPATDMTPATA</sequence>
<name>A0A0W8F310_9ZZZZ</name>
<dbReference type="PANTHER" id="PTHR37945:SF1">
    <property type="entry name" value="EXTRACELLULAR TUNGSTATE BINDING PROTEIN"/>
    <property type="match status" value="1"/>
</dbReference>
<reference evidence="2" key="1">
    <citation type="journal article" date="2015" name="Proc. Natl. Acad. Sci. U.S.A.">
        <title>Networks of energetic and metabolic interactions define dynamics in microbial communities.</title>
        <authorList>
            <person name="Embree M."/>
            <person name="Liu J.K."/>
            <person name="Al-Bassam M.M."/>
            <person name="Zengler K."/>
        </authorList>
    </citation>
    <scope>NUCLEOTIDE SEQUENCE</scope>
</reference>
<dbReference type="EMBL" id="LNQE01001569">
    <property type="protein sequence ID" value="KUG15288.1"/>
    <property type="molecule type" value="Genomic_DNA"/>
</dbReference>
<dbReference type="SUPFAM" id="SSF53850">
    <property type="entry name" value="Periplasmic binding protein-like II"/>
    <property type="match status" value="1"/>
</dbReference>
<evidence type="ECO:0000313" key="2">
    <source>
        <dbReference type="EMBL" id="KUG15288.1"/>
    </source>
</evidence>
<dbReference type="Gene3D" id="3.40.190.10">
    <property type="entry name" value="Periplasmic binding protein-like II"/>
    <property type="match status" value="2"/>
</dbReference>
<evidence type="ECO:0000259" key="1">
    <source>
        <dbReference type="Pfam" id="PF12849"/>
    </source>
</evidence>
<accession>A0A0W8F310</accession>
<proteinExistence type="predicted"/>
<dbReference type="InterPro" id="IPR052738">
    <property type="entry name" value="ABC-Tungstate_binding"/>
</dbReference>
<comment type="caution">
    <text evidence="2">The sequence shown here is derived from an EMBL/GenBank/DDBJ whole genome shotgun (WGS) entry which is preliminary data.</text>
</comment>
<feature type="domain" description="PBP" evidence="1">
    <location>
        <begin position="32"/>
        <end position="268"/>
    </location>
</feature>
<dbReference type="PANTHER" id="PTHR37945">
    <property type="entry name" value="EXTRACELLULAR TUNGSTATE BINDING PROTEIN"/>
    <property type="match status" value="1"/>
</dbReference>
<dbReference type="AlphaFoldDB" id="A0A0W8F310"/>
<dbReference type="Pfam" id="PF12849">
    <property type="entry name" value="PBP_like_2"/>
    <property type="match status" value="1"/>
</dbReference>
<protein>
    <submittedName>
        <fullName evidence="2">Abc-type tungstate transport system, periplasmic binding protein</fullName>
    </submittedName>
</protein>